<reference evidence="1 2" key="1">
    <citation type="submission" date="2022-05" db="EMBL/GenBank/DDBJ databases">
        <title>Novel Pseudomonas spp. Isolated from a Rainbow Trout Aquaculture Facility.</title>
        <authorList>
            <person name="Testerman T."/>
            <person name="Graf J."/>
        </authorList>
    </citation>
    <scope>NUCLEOTIDE SEQUENCE [LARGE SCALE GENOMIC DNA]</scope>
    <source>
        <strain evidence="1 2">ID1042</strain>
    </source>
</reference>
<accession>A0A9X4HD01</accession>
<dbReference type="AlphaFoldDB" id="A0A9X4HD01"/>
<organism evidence="1 2">
    <name type="scientific">Pseudomonas shahriarae</name>
    <dbReference type="NCBI Taxonomy" id="2745512"/>
    <lineage>
        <taxon>Bacteria</taxon>
        <taxon>Pseudomonadati</taxon>
        <taxon>Pseudomonadota</taxon>
        <taxon>Gammaproteobacteria</taxon>
        <taxon>Pseudomonadales</taxon>
        <taxon>Pseudomonadaceae</taxon>
        <taxon>Pseudomonas</taxon>
    </lineage>
</organism>
<evidence type="ECO:0000313" key="2">
    <source>
        <dbReference type="Proteomes" id="UP001148185"/>
    </source>
</evidence>
<keyword evidence="2" id="KW-1185">Reference proteome</keyword>
<dbReference type="EMBL" id="JAMDHA010000050">
    <property type="protein sequence ID" value="MDD1011551.1"/>
    <property type="molecule type" value="Genomic_DNA"/>
</dbReference>
<sequence>MQAHSCKVGGDRVYQSEQLLTLKHDTELKVSFEVLPSPTSNLALVIFSTLNLKLKAPLITLEDFETGKLGDKPVGTVMDFPSITVTVLTEGADIQNIDNYFEPITTGKSVHPAAGATLRFTLIYPAKSNRFGIGNYFARRSKYKCYEENLNLVKAGSTPIYDVAPFLWVDITETSNRKIKFIDITDGGDTSDLDNFSMIY</sequence>
<name>A0A9X4HD01_9PSED</name>
<proteinExistence type="predicted"/>
<dbReference type="RefSeq" id="WP_273878423.1">
    <property type="nucleotide sequence ID" value="NZ_JAMDHA010000050.1"/>
</dbReference>
<gene>
    <name evidence="1" type="ORF">M5G27_29255</name>
</gene>
<protein>
    <submittedName>
        <fullName evidence="1">Uncharacterized protein</fullName>
    </submittedName>
</protein>
<comment type="caution">
    <text evidence="1">The sequence shown here is derived from an EMBL/GenBank/DDBJ whole genome shotgun (WGS) entry which is preliminary data.</text>
</comment>
<dbReference type="Proteomes" id="UP001148185">
    <property type="component" value="Unassembled WGS sequence"/>
</dbReference>
<evidence type="ECO:0000313" key="1">
    <source>
        <dbReference type="EMBL" id="MDD1011551.1"/>
    </source>
</evidence>